<dbReference type="PANTHER" id="PTHR46649:SF4">
    <property type="entry name" value="HALOACID DEHALOGENASE-LIKE HYDROLASE (HAD) SUPERFAMILY PROTEIN"/>
    <property type="match status" value="1"/>
</dbReference>
<gene>
    <name evidence="1" type="ORF">M6B22_13135</name>
</gene>
<accession>A0ABY7JWM5</accession>
<reference evidence="1" key="1">
    <citation type="submission" date="2022-05" db="EMBL/GenBank/DDBJ databases">
        <title>Jatrophihabitans sp. SB3-54 whole genome sequence.</title>
        <authorList>
            <person name="Suh M.K."/>
            <person name="Eom M.K."/>
            <person name="Kim J.S."/>
            <person name="Kim H.S."/>
            <person name="Do H.E."/>
            <person name="Shin Y.K."/>
            <person name="Lee J.-S."/>
        </authorList>
    </citation>
    <scope>NUCLEOTIDE SEQUENCE</scope>
    <source>
        <strain evidence="1">SB3-54</strain>
    </source>
</reference>
<dbReference type="InterPro" id="IPR023214">
    <property type="entry name" value="HAD_sf"/>
</dbReference>
<dbReference type="Pfam" id="PF00702">
    <property type="entry name" value="Hydrolase"/>
    <property type="match status" value="1"/>
</dbReference>
<dbReference type="RefSeq" id="WP_269441999.1">
    <property type="nucleotide sequence ID" value="NZ_CP097463.1"/>
</dbReference>
<keyword evidence="2" id="KW-1185">Reference proteome</keyword>
<dbReference type="PRINTS" id="PR00413">
    <property type="entry name" value="HADHALOGNASE"/>
</dbReference>
<dbReference type="GO" id="GO:0016787">
    <property type="term" value="F:hydrolase activity"/>
    <property type="evidence" value="ECO:0007669"/>
    <property type="project" value="UniProtKB-KW"/>
</dbReference>
<keyword evidence="1" id="KW-0378">Hydrolase</keyword>
<dbReference type="Gene3D" id="3.40.50.1000">
    <property type="entry name" value="HAD superfamily/HAD-like"/>
    <property type="match status" value="1"/>
</dbReference>
<dbReference type="Proteomes" id="UP001164693">
    <property type="component" value="Chromosome"/>
</dbReference>
<dbReference type="InterPro" id="IPR006439">
    <property type="entry name" value="HAD-SF_hydro_IA"/>
</dbReference>
<organism evidence="1 2">
    <name type="scientific">Jatrophihabitans cynanchi</name>
    <dbReference type="NCBI Taxonomy" id="2944128"/>
    <lineage>
        <taxon>Bacteria</taxon>
        <taxon>Bacillati</taxon>
        <taxon>Actinomycetota</taxon>
        <taxon>Actinomycetes</taxon>
        <taxon>Jatrophihabitantales</taxon>
        <taxon>Jatrophihabitantaceae</taxon>
        <taxon>Jatrophihabitans</taxon>
    </lineage>
</organism>
<dbReference type="SUPFAM" id="SSF56784">
    <property type="entry name" value="HAD-like"/>
    <property type="match status" value="1"/>
</dbReference>
<sequence>MVRCKPIDADLAQSLYATESDPDGNAYADDVELLLTTLHRAGIRVAIVSDIHFDIRPSFAARGWIDLVDAWVLSFEVGAAKPDPTVFAAALSALDVDASVTLMVGDRAGFDGAAEQLGITTLLLPPLREPGDCRLHRVLDLAIPGWRRSPANRTDDSPLRPAKL</sequence>
<dbReference type="InterPro" id="IPR036412">
    <property type="entry name" value="HAD-like_sf"/>
</dbReference>
<evidence type="ECO:0000313" key="2">
    <source>
        <dbReference type="Proteomes" id="UP001164693"/>
    </source>
</evidence>
<proteinExistence type="predicted"/>
<name>A0ABY7JWM5_9ACTN</name>
<dbReference type="EMBL" id="CP097463">
    <property type="protein sequence ID" value="WAX55486.1"/>
    <property type="molecule type" value="Genomic_DNA"/>
</dbReference>
<dbReference type="PANTHER" id="PTHR46649">
    <property type="match status" value="1"/>
</dbReference>
<evidence type="ECO:0000313" key="1">
    <source>
        <dbReference type="EMBL" id="WAX55486.1"/>
    </source>
</evidence>
<protein>
    <submittedName>
        <fullName evidence="1">HAD family hydrolase</fullName>
    </submittedName>
</protein>